<dbReference type="InterPro" id="IPR037185">
    <property type="entry name" value="EmrE-like"/>
</dbReference>
<proteinExistence type="inferred from homology"/>
<dbReference type="EMBL" id="JBHLWN010000115">
    <property type="protein sequence ID" value="MFC0216279.1"/>
    <property type="molecule type" value="Genomic_DNA"/>
</dbReference>
<dbReference type="PANTHER" id="PTHR32322">
    <property type="entry name" value="INNER MEMBRANE TRANSPORTER"/>
    <property type="match status" value="1"/>
</dbReference>
<gene>
    <name evidence="8" type="ORF">ACFFK0_28175</name>
</gene>
<feature type="transmembrane region" description="Helical" evidence="6">
    <location>
        <begin position="175"/>
        <end position="194"/>
    </location>
</feature>
<evidence type="ECO:0000313" key="9">
    <source>
        <dbReference type="Proteomes" id="UP001589776"/>
    </source>
</evidence>
<feature type="transmembrane region" description="Helical" evidence="6">
    <location>
        <begin position="238"/>
        <end position="255"/>
    </location>
</feature>
<evidence type="ECO:0000256" key="4">
    <source>
        <dbReference type="ARBA" id="ARBA00022989"/>
    </source>
</evidence>
<evidence type="ECO:0000256" key="5">
    <source>
        <dbReference type="ARBA" id="ARBA00023136"/>
    </source>
</evidence>
<accession>A0ABV6DUD9</accession>
<keyword evidence="4 6" id="KW-1133">Transmembrane helix</keyword>
<dbReference type="SUPFAM" id="SSF103481">
    <property type="entry name" value="Multidrug resistance efflux transporter EmrE"/>
    <property type="match status" value="2"/>
</dbReference>
<sequence length="296" mass="32361">MNRFAYIGLVLATTFLMGVAFPVGKIGLLYSTPFLLMGIRFVLAGGGLALFTAKRRQPRGLRQWLQAAVVGLFQSAGTMGCAYYSMRWITSAESAILTFMNPLLVVILGTVFAGARYRPLQWLGTALGFAGVAFSFGFQVGFNTGTFIGFAGAVCFAAATLLIKRWGPGFDLTVFTAYQMLIGGFILLLLSALTEHPYFEWNASSVTVLLWLASMCSIVQFSGWFYLLKNGDPGKTSALLFLAPIFGVLSSWVLLGEKVYVETIAGGLLVCIGIFFVNWEGRPQAWRTKKLLREAR</sequence>
<evidence type="ECO:0000256" key="3">
    <source>
        <dbReference type="ARBA" id="ARBA00022692"/>
    </source>
</evidence>
<dbReference type="RefSeq" id="WP_377474295.1">
    <property type="nucleotide sequence ID" value="NZ_JBHLWN010000115.1"/>
</dbReference>
<evidence type="ECO:0000256" key="2">
    <source>
        <dbReference type="ARBA" id="ARBA00007362"/>
    </source>
</evidence>
<comment type="similarity">
    <text evidence="2">Belongs to the EamA transporter family.</text>
</comment>
<reference evidence="8 9" key="1">
    <citation type="submission" date="2024-09" db="EMBL/GenBank/DDBJ databases">
        <authorList>
            <person name="Sun Q."/>
            <person name="Mori K."/>
        </authorList>
    </citation>
    <scope>NUCLEOTIDE SEQUENCE [LARGE SCALE GENOMIC DNA]</scope>
    <source>
        <strain evidence="8 9">CCM 7759</strain>
    </source>
</reference>
<protein>
    <submittedName>
        <fullName evidence="8">DMT family transporter</fullName>
    </submittedName>
</protein>
<organism evidence="8 9">
    <name type="scientific">Paenibacillus chartarius</name>
    <dbReference type="NCBI Taxonomy" id="747481"/>
    <lineage>
        <taxon>Bacteria</taxon>
        <taxon>Bacillati</taxon>
        <taxon>Bacillota</taxon>
        <taxon>Bacilli</taxon>
        <taxon>Bacillales</taxon>
        <taxon>Paenibacillaceae</taxon>
        <taxon>Paenibacillus</taxon>
    </lineage>
</organism>
<feature type="transmembrane region" description="Helical" evidence="6">
    <location>
        <begin position="30"/>
        <end position="52"/>
    </location>
</feature>
<feature type="domain" description="EamA" evidence="7">
    <location>
        <begin position="145"/>
        <end position="278"/>
    </location>
</feature>
<evidence type="ECO:0000256" key="1">
    <source>
        <dbReference type="ARBA" id="ARBA00004127"/>
    </source>
</evidence>
<evidence type="ECO:0000259" key="7">
    <source>
        <dbReference type="Pfam" id="PF00892"/>
    </source>
</evidence>
<evidence type="ECO:0000256" key="6">
    <source>
        <dbReference type="SAM" id="Phobius"/>
    </source>
</evidence>
<dbReference type="InterPro" id="IPR050638">
    <property type="entry name" value="AA-Vitamin_Transporters"/>
</dbReference>
<feature type="transmembrane region" description="Helical" evidence="6">
    <location>
        <begin position="120"/>
        <end position="138"/>
    </location>
</feature>
<keyword evidence="3 6" id="KW-0812">Transmembrane</keyword>
<keyword evidence="9" id="KW-1185">Reference proteome</keyword>
<dbReference type="PANTHER" id="PTHR32322:SF2">
    <property type="entry name" value="EAMA DOMAIN-CONTAINING PROTEIN"/>
    <property type="match status" value="1"/>
</dbReference>
<name>A0ABV6DUD9_9BACL</name>
<comment type="caution">
    <text evidence="8">The sequence shown here is derived from an EMBL/GenBank/DDBJ whole genome shotgun (WGS) entry which is preliminary data.</text>
</comment>
<dbReference type="Pfam" id="PF00892">
    <property type="entry name" value="EamA"/>
    <property type="match status" value="2"/>
</dbReference>
<feature type="transmembrane region" description="Helical" evidence="6">
    <location>
        <begin position="261"/>
        <end position="279"/>
    </location>
</feature>
<feature type="transmembrane region" description="Helical" evidence="6">
    <location>
        <begin position="64"/>
        <end position="86"/>
    </location>
</feature>
<feature type="domain" description="EamA" evidence="7">
    <location>
        <begin position="7"/>
        <end position="135"/>
    </location>
</feature>
<comment type="subcellular location">
    <subcellularLocation>
        <location evidence="1">Endomembrane system</location>
        <topology evidence="1">Multi-pass membrane protein</topology>
    </subcellularLocation>
</comment>
<feature type="transmembrane region" description="Helical" evidence="6">
    <location>
        <begin position="144"/>
        <end position="163"/>
    </location>
</feature>
<feature type="transmembrane region" description="Helical" evidence="6">
    <location>
        <begin position="92"/>
        <end position="113"/>
    </location>
</feature>
<dbReference type="InterPro" id="IPR000620">
    <property type="entry name" value="EamA_dom"/>
</dbReference>
<evidence type="ECO:0000313" key="8">
    <source>
        <dbReference type="EMBL" id="MFC0216279.1"/>
    </source>
</evidence>
<feature type="transmembrane region" description="Helical" evidence="6">
    <location>
        <begin position="206"/>
        <end position="226"/>
    </location>
</feature>
<dbReference type="Proteomes" id="UP001589776">
    <property type="component" value="Unassembled WGS sequence"/>
</dbReference>
<keyword evidence="5 6" id="KW-0472">Membrane</keyword>